<keyword evidence="4" id="KW-0472">Membrane</keyword>
<protein>
    <recommendedName>
        <fullName evidence="7">Periplasmic binding protein-like II</fullName>
    </recommendedName>
</protein>
<dbReference type="Proteomes" id="UP000193944">
    <property type="component" value="Unassembled WGS sequence"/>
</dbReference>
<gene>
    <name evidence="5" type="ORF">BCR32DRAFT_242069</name>
</gene>
<keyword evidence="4" id="KW-0812">Transmembrane</keyword>
<evidence type="ECO:0000256" key="4">
    <source>
        <dbReference type="SAM" id="Phobius"/>
    </source>
</evidence>
<evidence type="ECO:0000313" key="5">
    <source>
        <dbReference type="EMBL" id="ORX85071.1"/>
    </source>
</evidence>
<accession>A0A1Y1XH35</accession>
<evidence type="ECO:0000256" key="1">
    <source>
        <dbReference type="ARBA" id="ARBA00008520"/>
    </source>
</evidence>
<sequence>MNNIYILVIILIFYKTIVQSININAFLFSDNDAFTAFSDIVNDFNNYSKINNLNIFVNLNALSKANFTIAHENYEAFLDYLFTKKSNKYDLIVYDNMYKTRYGSHLLDLKNLLPEEHINMYMEGVSNQTCIYNDKLIGLQINIDVNFLYYNKNYLKKYNQQVPKTWNDLLNVGKFILNEEKNLNNTKLIGYNGFFPVYIYSEGGTCSIYELIYSFRDSINLPFPGITSQKAIDALEKIKEIKNEISTDNIGQLSIFKCHLRLFIISIGSTMSIIPLFYYLISNFNY</sequence>
<keyword evidence="6" id="KW-1185">Reference proteome</keyword>
<proteinExistence type="inferred from homology"/>
<dbReference type="SUPFAM" id="SSF53850">
    <property type="entry name" value="Periplasmic binding protein-like II"/>
    <property type="match status" value="1"/>
</dbReference>
<evidence type="ECO:0008006" key="7">
    <source>
        <dbReference type="Google" id="ProtNLM"/>
    </source>
</evidence>
<evidence type="ECO:0000256" key="2">
    <source>
        <dbReference type="ARBA" id="ARBA00022448"/>
    </source>
</evidence>
<name>A0A1Y1XH35_9FUNG</name>
<evidence type="ECO:0000256" key="3">
    <source>
        <dbReference type="ARBA" id="ARBA00022729"/>
    </source>
</evidence>
<dbReference type="Gene3D" id="3.40.190.10">
    <property type="entry name" value="Periplasmic binding protein-like II"/>
    <property type="match status" value="2"/>
</dbReference>
<dbReference type="OrthoDB" id="2157358at2759"/>
<dbReference type="PANTHER" id="PTHR43649">
    <property type="entry name" value="ARABINOSE-BINDING PROTEIN-RELATED"/>
    <property type="match status" value="1"/>
</dbReference>
<dbReference type="EMBL" id="MCFG01000041">
    <property type="protein sequence ID" value="ORX85071.1"/>
    <property type="molecule type" value="Genomic_DNA"/>
</dbReference>
<keyword evidence="2" id="KW-0813">Transport</keyword>
<keyword evidence="4" id="KW-1133">Transmembrane helix</keyword>
<feature type="transmembrane region" description="Helical" evidence="4">
    <location>
        <begin position="262"/>
        <end position="281"/>
    </location>
</feature>
<reference evidence="5 6" key="1">
    <citation type="submission" date="2016-08" db="EMBL/GenBank/DDBJ databases">
        <title>A Parts List for Fungal Cellulosomes Revealed by Comparative Genomics.</title>
        <authorList>
            <consortium name="DOE Joint Genome Institute"/>
            <person name="Haitjema C.H."/>
            <person name="Gilmore S.P."/>
            <person name="Henske J.K."/>
            <person name="Solomon K.V."/>
            <person name="De Groot R."/>
            <person name="Kuo A."/>
            <person name="Mondo S.J."/>
            <person name="Salamov A.A."/>
            <person name="Labutti K."/>
            <person name="Zhao Z."/>
            <person name="Chiniquy J."/>
            <person name="Barry K."/>
            <person name="Brewer H.M."/>
            <person name="Purvine S.O."/>
            <person name="Wright A.T."/>
            <person name="Boxma B."/>
            <person name="Van Alen T."/>
            <person name="Hackstein J.H."/>
            <person name="Baker S.E."/>
            <person name="Grigoriev I.V."/>
            <person name="O'Malley M.A."/>
        </authorList>
    </citation>
    <scope>NUCLEOTIDE SEQUENCE [LARGE SCALE GENOMIC DNA]</scope>
    <source>
        <strain evidence="5 6">S4</strain>
    </source>
</reference>
<organism evidence="5 6">
    <name type="scientific">Anaeromyces robustus</name>
    <dbReference type="NCBI Taxonomy" id="1754192"/>
    <lineage>
        <taxon>Eukaryota</taxon>
        <taxon>Fungi</taxon>
        <taxon>Fungi incertae sedis</taxon>
        <taxon>Chytridiomycota</taxon>
        <taxon>Chytridiomycota incertae sedis</taxon>
        <taxon>Neocallimastigomycetes</taxon>
        <taxon>Neocallimastigales</taxon>
        <taxon>Neocallimastigaceae</taxon>
        <taxon>Anaeromyces</taxon>
    </lineage>
</organism>
<reference evidence="5 6" key="2">
    <citation type="submission" date="2016-08" db="EMBL/GenBank/DDBJ databases">
        <title>Pervasive Adenine N6-methylation of Active Genes in Fungi.</title>
        <authorList>
            <consortium name="DOE Joint Genome Institute"/>
            <person name="Mondo S.J."/>
            <person name="Dannebaum R.O."/>
            <person name="Kuo R.C."/>
            <person name="Labutti K."/>
            <person name="Haridas S."/>
            <person name="Kuo A."/>
            <person name="Salamov A."/>
            <person name="Ahrendt S.R."/>
            <person name="Lipzen A."/>
            <person name="Sullivan W."/>
            <person name="Andreopoulos W.B."/>
            <person name="Clum A."/>
            <person name="Lindquist E."/>
            <person name="Daum C."/>
            <person name="Ramamoorthy G.K."/>
            <person name="Gryganskyi A."/>
            <person name="Culley D."/>
            <person name="Magnuson J.K."/>
            <person name="James T.Y."/>
            <person name="O'Malley M.A."/>
            <person name="Stajich J.E."/>
            <person name="Spatafora J.W."/>
            <person name="Visel A."/>
            <person name="Grigoriev I.V."/>
        </authorList>
    </citation>
    <scope>NUCLEOTIDE SEQUENCE [LARGE SCALE GENOMIC DNA]</scope>
    <source>
        <strain evidence="5 6">S4</strain>
    </source>
</reference>
<evidence type="ECO:0000313" key="6">
    <source>
        <dbReference type="Proteomes" id="UP000193944"/>
    </source>
</evidence>
<comment type="caution">
    <text evidence="5">The sequence shown here is derived from an EMBL/GenBank/DDBJ whole genome shotgun (WGS) entry which is preliminary data.</text>
</comment>
<dbReference type="AlphaFoldDB" id="A0A1Y1XH35"/>
<comment type="similarity">
    <text evidence="1">Belongs to the bacterial solute-binding protein 1 family.</text>
</comment>
<dbReference type="PANTHER" id="PTHR43649:SF34">
    <property type="entry name" value="ABC TRANSPORTER PERIPLASMIC-BINDING PROTEIN YCJN-RELATED"/>
    <property type="match status" value="1"/>
</dbReference>
<feature type="transmembrane region" description="Helical" evidence="4">
    <location>
        <begin position="6"/>
        <end position="28"/>
    </location>
</feature>
<keyword evidence="3" id="KW-0732">Signal</keyword>
<dbReference type="InterPro" id="IPR050490">
    <property type="entry name" value="Bact_solute-bd_prot1"/>
</dbReference>